<dbReference type="CDD" id="cd00167">
    <property type="entry name" value="SANT"/>
    <property type="match status" value="1"/>
</dbReference>
<evidence type="ECO:0000313" key="4">
    <source>
        <dbReference type="EMBL" id="KAE8703694.1"/>
    </source>
</evidence>
<gene>
    <name evidence="4" type="ORF">F3Y22_tig00110467pilonHSYRG00273</name>
</gene>
<dbReference type="Proteomes" id="UP000436088">
    <property type="component" value="Unassembled WGS sequence"/>
</dbReference>
<dbReference type="InterPro" id="IPR001005">
    <property type="entry name" value="SANT/Myb"/>
</dbReference>
<keyword evidence="1" id="KW-0539">Nucleus</keyword>
<feature type="region of interest" description="Disordered" evidence="2">
    <location>
        <begin position="242"/>
        <end position="265"/>
    </location>
</feature>
<dbReference type="AlphaFoldDB" id="A0A6A3AGK0"/>
<evidence type="ECO:0000256" key="2">
    <source>
        <dbReference type="SAM" id="MobiDB-lite"/>
    </source>
</evidence>
<name>A0A6A3AGK0_HIBSY</name>
<accession>A0A6A3AGK0</accession>
<keyword evidence="5" id="KW-1185">Reference proteome</keyword>
<dbReference type="PANTHER" id="PTHR46872">
    <property type="entry name" value="DNA BINDING PROTEIN"/>
    <property type="match status" value="1"/>
</dbReference>
<comment type="caution">
    <text evidence="4">The sequence shown here is derived from an EMBL/GenBank/DDBJ whole genome shotgun (WGS) entry which is preliminary data.</text>
</comment>
<evidence type="ECO:0000256" key="1">
    <source>
        <dbReference type="ARBA" id="ARBA00023242"/>
    </source>
</evidence>
<dbReference type="Gene3D" id="1.10.10.60">
    <property type="entry name" value="Homeodomain-like"/>
    <property type="match status" value="1"/>
</dbReference>
<dbReference type="EMBL" id="VEPZ02000998">
    <property type="protein sequence ID" value="KAE8703694.1"/>
    <property type="molecule type" value="Genomic_DNA"/>
</dbReference>
<feature type="domain" description="ELM2" evidence="3">
    <location>
        <begin position="82"/>
        <end position="133"/>
    </location>
</feature>
<protein>
    <submittedName>
        <fullName evidence="4">AT-rich interactive domain-containing protein 1-like isoform X3</fullName>
    </submittedName>
</protein>
<feature type="compositionally biased region" description="Acidic residues" evidence="2">
    <location>
        <begin position="247"/>
        <end position="257"/>
    </location>
</feature>
<proteinExistence type="predicted"/>
<evidence type="ECO:0000313" key="5">
    <source>
        <dbReference type="Proteomes" id="UP000436088"/>
    </source>
</evidence>
<dbReference type="PANTHER" id="PTHR46872:SF10">
    <property type="entry name" value="MYB-LIKE DOMAIN-CONTAINING PROTEIN"/>
    <property type="match status" value="1"/>
</dbReference>
<evidence type="ECO:0000259" key="3">
    <source>
        <dbReference type="SMART" id="SM01189"/>
    </source>
</evidence>
<dbReference type="SMART" id="SM01189">
    <property type="entry name" value="ELM2"/>
    <property type="match status" value="1"/>
</dbReference>
<reference evidence="4" key="1">
    <citation type="submission" date="2019-09" db="EMBL/GenBank/DDBJ databases">
        <title>Draft genome information of white flower Hibiscus syriacus.</title>
        <authorList>
            <person name="Kim Y.-M."/>
        </authorList>
    </citation>
    <scope>NUCLEOTIDE SEQUENCE [LARGE SCALE GENOMIC DNA]</scope>
    <source>
        <strain evidence="4">YM2019G1</strain>
    </source>
</reference>
<sequence length="289" mass="33183">MHPHMYGDNSKFGYNLRERLSCTTNVFFGKRASKGQNRSQSCSLGNHSDSDSSMIGIDKQLHGLCDSATPGSVFKYDVGIQVPIGPLFQVEVPQWTGVVSESDAKWLGTRVWPLEKTEKRSFVELDRIGKGRPDSCGCHDQESIQCVKFHVRERRLKVKLELGSAFNKWKFNKMGEDIAFAWAEEEQKMFSSIVKSNPPSLEKSFWDDIYKYFPKKSREEVVCYYYNVFLLQRRAYQNRITPSNLNSDDEEPEAEEESVVKGSGRETIKSYTSILISPKKSHKRSRYTS</sequence>
<organism evidence="4 5">
    <name type="scientific">Hibiscus syriacus</name>
    <name type="common">Rose of Sharon</name>
    <dbReference type="NCBI Taxonomy" id="106335"/>
    <lineage>
        <taxon>Eukaryota</taxon>
        <taxon>Viridiplantae</taxon>
        <taxon>Streptophyta</taxon>
        <taxon>Embryophyta</taxon>
        <taxon>Tracheophyta</taxon>
        <taxon>Spermatophyta</taxon>
        <taxon>Magnoliopsida</taxon>
        <taxon>eudicotyledons</taxon>
        <taxon>Gunneridae</taxon>
        <taxon>Pentapetalae</taxon>
        <taxon>rosids</taxon>
        <taxon>malvids</taxon>
        <taxon>Malvales</taxon>
        <taxon>Malvaceae</taxon>
        <taxon>Malvoideae</taxon>
        <taxon>Hibiscus</taxon>
    </lineage>
</organism>
<dbReference type="InterPro" id="IPR000949">
    <property type="entry name" value="ELM2_dom"/>
</dbReference>